<dbReference type="Pfam" id="PF03328">
    <property type="entry name" value="HpcH_HpaI"/>
    <property type="match status" value="1"/>
</dbReference>
<comment type="caution">
    <text evidence="5">The sequence shown here is derived from an EMBL/GenBank/DDBJ whole genome shotgun (WGS) entry which is preliminary data.</text>
</comment>
<comment type="similarity">
    <text evidence="1">Belongs to the HpcH/HpaI aldolase family.</text>
</comment>
<dbReference type="AlphaFoldDB" id="A0A917V229"/>
<dbReference type="Proteomes" id="UP000600449">
    <property type="component" value="Unassembled WGS sequence"/>
</dbReference>
<evidence type="ECO:0000256" key="2">
    <source>
        <dbReference type="ARBA" id="ARBA00022723"/>
    </source>
</evidence>
<dbReference type="SUPFAM" id="SSF51621">
    <property type="entry name" value="Phosphoenolpyruvate/pyruvate domain"/>
    <property type="match status" value="1"/>
</dbReference>
<reference evidence="5 6" key="1">
    <citation type="journal article" date="2014" name="Int. J. Syst. Evol. Microbiol.">
        <title>Complete genome sequence of Corynebacterium casei LMG S-19264T (=DSM 44701T), isolated from a smear-ripened cheese.</title>
        <authorList>
            <consortium name="US DOE Joint Genome Institute (JGI-PGF)"/>
            <person name="Walter F."/>
            <person name="Albersmeier A."/>
            <person name="Kalinowski J."/>
            <person name="Ruckert C."/>
        </authorList>
    </citation>
    <scope>NUCLEOTIDE SEQUENCE [LARGE SCALE GENOMIC DNA]</scope>
    <source>
        <strain evidence="5 6">CGMCC 1.9161</strain>
    </source>
</reference>
<dbReference type="InterPro" id="IPR015813">
    <property type="entry name" value="Pyrv/PenolPyrv_kinase-like_dom"/>
</dbReference>
<evidence type="ECO:0000313" key="6">
    <source>
        <dbReference type="Proteomes" id="UP000600449"/>
    </source>
</evidence>
<evidence type="ECO:0000256" key="1">
    <source>
        <dbReference type="ARBA" id="ARBA00005568"/>
    </source>
</evidence>
<dbReference type="RefSeq" id="WP_188908428.1">
    <property type="nucleotide sequence ID" value="NZ_BMMF01000001.1"/>
</dbReference>
<dbReference type="GO" id="GO:0016832">
    <property type="term" value="F:aldehyde-lyase activity"/>
    <property type="evidence" value="ECO:0007669"/>
    <property type="project" value="TreeGrafter"/>
</dbReference>
<dbReference type="GO" id="GO:0046872">
    <property type="term" value="F:metal ion binding"/>
    <property type="evidence" value="ECO:0007669"/>
    <property type="project" value="UniProtKB-KW"/>
</dbReference>
<dbReference type="PANTHER" id="PTHR30502:SF0">
    <property type="entry name" value="PHOSPHOENOLPYRUVATE CARBOXYLASE FAMILY PROTEIN"/>
    <property type="match status" value="1"/>
</dbReference>
<keyword evidence="3" id="KW-0456">Lyase</keyword>
<feature type="domain" description="HpcH/HpaI aldolase/citrate lyase" evidence="4">
    <location>
        <begin position="21"/>
        <end position="241"/>
    </location>
</feature>
<dbReference type="GO" id="GO:0005737">
    <property type="term" value="C:cytoplasm"/>
    <property type="evidence" value="ECO:0007669"/>
    <property type="project" value="TreeGrafter"/>
</dbReference>
<dbReference type="EMBL" id="BMMF01000001">
    <property type="protein sequence ID" value="GGK18395.1"/>
    <property type="molecule type" value="Genomic_DNA"/>
</dbReference>
<dbReference type="InterPro" id="IPR050251">
    <property type="entry name" value="HpcH-HpaI_aldolase"/>
</dbReference>
<evidence type="ECO:0000313" key="5">
    <source>
        <dbReference type="EMBL" id="GGK18395.1"/>
    </source>
</evidence>
<keyword evidence="2" id="KW-0479">Metal-binding</keyword>
<dbReference type="PANTHER" id="PTHR30502">
    <property type="entry name" value="2-KETO-3-DEOXY-L-RHAMNONATE ALDOLASE"/>
    <property type="match status" value="1"/>
</dbReference>
<dbReference type="Gene3D" id="3.20.20.60">
    <property type="entry name" value="Phosphoenolpyruvate-binding domains"/>
    <property type="match status" value="1"/>
</dbReference>
<dbReference type="InterPro" id="IPR040442">
    <property type="entry name" value="Pyrv_kinase-like_dom_sf"/>
</dbReference>
<gene>
    <name evidence="5" type="primary">hpcH</name>
    <name evidence="5" type="ORF">GCM10011322_01390</name>
</gene>
<organism evidence="5 6">
    <name type="scientific">Salinarimonas ramus</name>
    <dbReference type="NCBI Taxonomy" id="690164"/>
    <lineage>
        <taxon>Bacteria</taxon>
        <taxon>Pseudomonadati</taxon>
        <taxon>Pseudomonadota</taxon>
        <taxon>Alphaproteobacteria</taxon>
        <taxon>Hyphomicrobiales</taxon>
        <taxon>Salinarimonadaceae</taxon>
        <taxon>Salinarimonas</taxon>
    </lineage>
</organism>
<proteinExistence type="inferred from homology"/>
<keyword evidence="6" id="KW-1185">Reference proteome</keyword>
<name>A0A917V229_9HYPH</name>
<dbReference type="InterPro" id="IPR005000">
    <property type="entry name" value="Aldolase/citrate-lyase_domain"/>
</dbReference>
<accession>A0A917V229</accession>
<sequence>MIDITNRFKRRLAAGPSAPLGSWLMAAAPSTAEAMGHVGFDFLVVDMEHVPIDLGDLAHILRAIGCTGAAPVVRLPWNDQVMVKRVLDLGAETVMVPFVESAEEARNAVSFAKYPPAGVRGVAAVHRASRFGRASDYLGRADAETFVIVQLETPRAISRLAEIAAVSGVDALFVGPGDLSAAMGRMGQVGHEEVQALIADAAKGAAAVGKPIGIVGPNPEMVARFLDYGYAFAAVASDVAMMTGRAADWLGTLRGANASPAGGPTAAY</sequence>
<protein>
    <submittedName>
        <fullName evidence="5">2,4-dihydroxyhept-2-ene-1,7-dioic acid aldolase</fullName>
    </submittedName>
</protein>
<evidence type="ECO:0000259" key="4">
    <source>
        <dbReference type="Pfam" id="PF03328"/>
    </source>
</evidence>
<evidence type="ECO:0000256" key="3">
    <source>
        <dbReference type="ARBA" id="ARBA00023239"/>
    </source>
</evidence>